<accession>G5H8Y7</accession>
<dbReference type="GeneID" id="92814904"/>
<sequence length="89" mass="10318">MDGLAESQKKIEAALLHGRIMTTAEMNKVGGTVDARKIISRLRNDKGLPIGDEWIVRLDENGKFIGRYKRYFYIKDGEKPSFREVFWNQ</sequence>
<evidence type="ECO:0000313" key="1">
    <source>
        <dbReference type="EMBL" id="EHB92024.1"/>
    </source>
</evidence>
<comment type="caution">
    <text evidence="1">The sequence shown here is derived from an EMBL/GenBank/DDBJ whole genome shotgun (WGS) entry which is preliminary data.</text>
</comment>
<dbReference type="RefSeq" id="WP_009134879.1">
    <property type="nucleotide sequence ID" value="NZ_CP102250.1"/>
</dbReference>
<evidence type="ECO:0000313" key="2">
    <source>
        <dbReference type="Proteomes" id="UP000006008"/>
    </source>
</evidence>
<name>G5H8Y7_9BACT</name>
<dbReference type="STRING" id="742725.HMPREF9450_02073"/>
<dbReference type="AlphaFoldDB" id="G5H8Y7"/>
<proteinExistence type="predicted"/>
<gene>
    <name evidence="1" type="ORF">HMPREF9450_02073</name>
</gene>
<protein>
    <submittedName>
        <fullName evidence="1">Uncharacterized protein</fullName>
    </submittedName>
</protein>
<dbReference type="HOGENOM" id="CLU_2448115_0_0_10"/>
<reference evidence="1 2" key="1">
    <citation type="submission" date="2011-08" db="EMBL/GenBank/DDBJ databases">
        <title>The Genome Sequence of Alistipes indistinctus YIT 12060.</title>
        <authorList>
            <consortium name="The Broad Institute Genome Sequencing Platform"/>
            <person name="Earl A."/>
            <person name="Ward D."/>
            <person name="Feldgarden M."/>
            <person name="Gevers D."/>
            <person name="Morotomi M."/>
            <person name="Young S.K."/>
            <person name="Zeng Q."/>
            <person name="Gargeya S."/>
            <person name="Fitzgerald M."/>
            <person name="Haas B."/>
            <person name="Abouelleil A."/>
            <person name="Alvarado L."/>
            <person name="Arachchi H.M."/>
            <person name="Berlin A."/>
            <person name="Brown A."/>
            <person name="Chapman S.B."/>
            <person name="Chen Z."/>
            <person name="Dunbar C."/>
            <person name="Freedman E."/>
            <person name="Gearin G."/>
            <person name="Gellesch M."/>
            <person name="Goldberg J."/>
            <person name="Griggs A."/>
            <person name="Gujja S."/>
            <person name="Heiman D."/>
            <person name="Howarth C."/>
            <person name="Larson L."/>
            <person name="Lui A."/>
            <person name="MacDonald P.J.P."/>
            <person name="Montmayeur A."/>
            <person name="Murphy C."/>
            <person name="Neiman D."/>
            <person name="Pearson M."/>
            <person name="Priest M."/>
            <person name="Roberts A."/>
            <person name="Saif S."/>
            <person name="Shea T."/>
            <person name="Shenoy N."/>
            <person name="Sisk P."/>
            <person name="Stolte C."/>
            <person name="Sykes S."/>
            <person name="Wortman J."/>
            <person name="Nusbaum C."/>
            <person name="Birren B."/>
        </authorList>
    </citation>
    <scope>NUCLEOTIDE SEQUENCE [LARGE SCALE GENOMIC DNA]</scope>
    <source>
        <strain evidence="1 2">YIT 12060</strain>
    </source>
</reference>
<keyword evidence="2" id="KW-1185">Reference proteome</keyword>
<dbReference type="EMBL" id="ADLD01000013">
    <property type="protein sequence ID" value="EHB92024.1"/>
    <property type="molecule type" value="Genomic_DNA"/>
</dbReference>
<organism evidence="1 2">
    <name type="scientific">Alistipes indistinctus YIT 12060</name>
    <dbReference type="NCBI Taxonomy" id="742725"/>
    <lineage>
        <taxon>Bacteria</taxon>
        <taxon>Pseudomonadati</taxon>
        <taxon>Bacteroidota</taxon>
        <taxon>Bacteroidia</taxon>
        <taxon>Bacteroidales</taxon>
        <taxon>Rikenellaceae</taxon>
        <taxon>Alistipes</taxon>
    </lineage>
</organism>
<dbReference type="Proteomes" id="UP000006008">
    <property type="component" value="Unassembled WGS sequence"/>
</dbReference>
<dbReference type="OrthoDB" id="1048918at2"/>